<dbReference type="AlphaFoldDB" id="E6U2W7"/>
<keyword evidence="1" id="KW-0479">Metal-binding</keyword>
<dbReference type="STRING" id="663278.Ethha_0765"/>
<dbReference type="GO" id="GO:0009245">
    <property type="term" value="P:lipid A biosynthetic process"/>
    <property type="evidence" value="ECO:0007669"/>
    <property type="project" value="TreeGrafter"/>
</dbReference>
<protein>
    <submittedName>
        <fullName evidence="4">Metallophosphoesterase</fullName>
    </submittedName>
</protein>
<name>E6U2W7_ETHHY</name>
<evidence type="ECO:0000256" key="1">
    <source>
        <dbReference type="ARBA" id="ARBA00022723"/>
    </source>
</evidence>
<organism evidence="4 5">
    <name type="scientific">Ethanoligenens harbinense (strain DSM 18485 / JCM 12961 / CGMCC 1.5033 / YUAN-3)</name>
    <dbReference type="NCBI Taxonomy" id="663278"/>
    <lineage>
        <taxon>Bacteria</taxon>
        <taxon>Bacillati</taxon>
        <taxon>Bacillota</taxon>
        <taxon>Clostridia</taxon>
        <taxon>Eubacteriales</taxon>
        <taxon>Oscillospiraceae</taxon>
        <taxon>Ethanoligenens</taxon>
    </lineage>
</organism>
<gene>
    <name evidence="4" type="ordered locus">Ethha_0765</name>
</gene>
<dbReference type="InterPro" id="IPR006186">
    <property type="entry name" value="Ser/Thr-sp_prot-phosphatase"/>
</dbReference>
<sequence>MFGPARHKGVLNRRHGGAFLLTVTSLEIRLSCLPAAFDGFRIIHLSDLHGRRFGKANSLLLQAVLEQSPDLVVATGDMLDRKHEGGAAFLELVHPLAVHVPVYAIRGNHEQYMADHMDEAPFLAQYEKELRDAGVTLLDDRAALFFRDGAHILFYGITLPRFCYKPQAAKAPYACLPPDAVARHVGLADESHCGILLAHSPLFFHSYADWGADLVLSGHMHGGLIRVPGVGGLLSPYHHFFPRYDAGLHVLGDAKLVVSRGLGDSPLRVRICNPPEIVVVTLRAEHAQAADEPV</sequence>
<dbReference type="Pfam" id="PF00149">
    <property type="entry name" value="Metallophos"/>
    <property type="match status" value="1"/>
</dbReference>
<dbReference type="KEGG" id="eha:Ethha_0765"/>
<dbReference type="PANTHER" id="PTHR31302">
    <property type="entry name" value="TRANSMEMBRANE PROTEIN WITH METALLOPHOSPHOESTERASE DOMAIN-RELATED"/>
    <property type="match status" value="1"/>
</dbReference>
<dbReference type="InterPro" id="IPR029052">
    <property type="entry name" value="Metallo-depent_PP-like"/>
</dbReference>
<dbReference type="Gene3D" id="3.60.21.10">
    <property type="match status" value="1"/>
</dbReference>
<dbReference type="PANTHER" id="PTHR31302:SF31">
    <property type="entry name" value="PHOSPHODIESTERASE YAEI"/>
    <property type="match status" value="1"/>
</dbReference>
<accession>E6U2W7</accession>
<evidence type="ECO:0000313" key="5">
    <source>
        <dbReference type="Proteomes" id="UP000001551"/>
    </source>
</evidence>
<dbReference type="InterPro" id="IPR051158">
    <property type="entry name" value="Metallophosphoesterase_sf"/>
</dbReference>
<proteinExistence type="predicted"/>
<keyword evidence="2" id="KW-0378">Hydrolase</keyword>
<keyword evidence="5" id="KW-1185">Reference proteome</keyword>
<dbReference type="HOGENOM" id="CLU_025443_1_0_9"/>
<evidence type="ECO:0000259" key="3">
    <source>
        <dbReference type="PROSITE" id="PS00125"/>
    </source>
</evidence>
<dbReference type="EMBL" id="CP002400">
    <property type="protein sequence ID" value="ADU26334.1"/>
    <property type="molecule type" value="Genomic_DNA"/>
</dbReference>
<reference evidence="4 5" key="1">
    <citation type="submission" date="2010-12" db="EMBL/GenBank/DDBJ databases">
        <title>Complete sequence of Ethanoligenens harbinense YUAN-3.</title>
        <authorList>
            <person name="Lucas S."/>
            <person name="Copeland A."/>
            <person name="Lapidus A."/>
            <person name="Cheng J.-F."/>
            <person name="Bruce D."/>
            <person name="Goodwin L."/>
            <person name="Pitluck S."/>
            <person name="Chertkov O."/>
            <person name="Misra M."/>
            <person name="Detter J.C."/>
            <person name="Han C."/>
            <person name="Tapia R."/>
            <person name="Land M."/>
            <person name="Hauser L."/>
            <person name="Jeffries C."/>
            <person name="Kyrpides N."/>
            <person name="Ivanova N."/>
            <person name="Mikhailova N."/>
            <person name="Wang A."/>
            <person name="Mouttaki H."/>
            <person name="He Z."/>
            <person name="Zhou J."/>
            <person name="Hemme C.L."/>
            <person name="Woyke T."/>
        </authorList>
    </citation>
    <scope>NUCLEOTIDE SEQUENCE [LARGE SCALE GENOMIC DNA]</scope>
    <source>
        <strain evidence="5">DSM 18485 / JCM 12961 / CGMCC 1.5033 / YUAN-3</strain>
    </source>
</reference>
<dbReference type="SUPFAM" id="SSF56300">
    <property type="entry name" value="Metallo-dependent phosphatases"/>
    <property type="match status" value="1"/>
</dbReference>
<dbReference type="CDD" id="cd07385">
    <property type="entry name" value="MPP_YkuE_C"/>
    <property type="match status" value="1"/>
</dbReference>
<dbReference type="GO" id="GO:0016020">
    <property type="term" value="C:membrane"/>
    <property type="evidence" value="ECO:0007669"/>
    <property type="project" value="GOC"/>
</dbReference>
<dbReference type="eggNOG" id="COG1408">
    <property type="taxonomic scope" value="Bacteria"/>
</dbReference>
<dbReference type="GO" id="GO:0046872">
    <property type="term" value="F:metal ion binding"/>
    <property type="evidence" value="ECO:0007669"/>
    <property type="project" value="UniProtKB-KW"/>
</dbReference>
<dbReference type="Proteomes" id="UP000001551">
    <property type="component" value="Chromosome"/>
</dbReference>
<evidence type="ECO:0000313" key="4">
    <source>
        <dbReference type="EMBL" id="ADU26334.1"/>
    </source>
</evidence>
<evidence type="ECO:0000256" key="2">
    <source>
        <dbReference type="ARBA" id="ARBA00022801"/>
    </source>
</evidence>
<dbReference type="InterPro" id="IPR004843">
    <property type="entry name" value="Calcineurin-like_PHP"/>
</dbReference>
<dbReference type="GO" id="GO:0008758">
    <property type="term" value="F:UDP-2,3-diacylglucosamine hydrolase activity"/>
    <property type="evidence" value="ECO:0007669"/>
    <property type="project" value="TreeGrafter"/>
</dbReference>
<dbReference type="PROSITE" id="PS00125">
    <property type="entry name" value="SER_THR_PHOSPHATASE"/>
    <property type="match status" value="1"/>
</dbReference>
<feature type="domain" description="Serine/threonine specific protein phosphatases" evidence="3">
    <location>
        <begin position="105"/>
        <end position="110"/>
    </location>
</feature>